<dbReference type="EMBL" id="RJJX01000008">
    <property type="protein sequence ID" value="RUT78469.1"/>
    <property type="molecule type" value="Genomic_DNA"/>
</dbReference>
<protein>
    <submittedName>
        <fullName evidence="1">Uncharacterized protein</fullName>
    </submittedName>
</protein>
<reference evidence="1 2" key="1">
    <citation type="submission" date="2018-11" db="EMBL/GenBank/DDBJ databases">
        <title>Parancylomarina longa gen. nov., sp. nov., isolated from sediments of southern Okinawa.</title>
        <authorList>
            <person name="Fu T."/>
        </authorList>
    </citation>
    <scope>NUCLEOTIDE SEQUENCE [LARGE SCALE GENOMIC DNA]</scope>
    <source>
        <strain evidence="1 2">T3-2 S1-C</strain>
    </source>
</reference>
<evidence type="ECO:0000313" key="2">
    <source>
        <dbReference type="Proteomes" id="UP000282985"/>
    </source>
</evidence>
<dbReference type="Proteomes" id="UP000282985">
    <property type="component" value="Unassembled WGS sequence"/>
</dbReference>
<comment type="caution">
    <text evidence="1">The sequence shown here is derived from an EMBL/GenBank/DDBJ whole genome shotgun (WGS) entry which is preliminary data.</text>
</comment>
<accession>A0A434AVJ0</accession>
<gene>
    <name evidence="1" type="ORF">DLK05_07780</name>
</gene>
<dbReference type="AlphaFoldDB" id="A0A434AVJ0"/>
<proteinExistence type="predicted"/>
<evidence type="ECO:0000313" key="1">
    <source>
        <dbReference type="EMBL" id="RUT78469.1"/>
    </source>
</evidence>
<keyword evidence="2" id="KW-1185">Reference proteome</keyword>
<sequence length="98" mass="11727">MMVSQRECFMLPKFKRIFVILKWKSFLIFLIQIGRDINFHRCVVASLNECVCNIDLLVSLQPDFAKWNLLFVLLAINKLIWILNYTKLILNHRQEQES</sequence>
<organism evidence="1 2">
    <name type="scientific">Ancylomarina longa</name>
    <dbReference type="NCBI Taxonomy" id="2487017"/>
    <lineage>
        <taxon>Bacteria</taxon>
        <taxon>Pseudomonadati</taxon>
        <taxon>Bacteroidota</taxon>
        <taxon>Bacteroidia</taxon>
        <taxon>Marinilabiliales</taxon>
        <taxon>Marinifilaceae</taxon>
        <taxon>Ancylomarina</taxon>
    </lineage>
</organism>
<name>A0A434AVJ0_9BACT</name>